<feature type="compositionally biased region" description="Polar residues" evidence="1">
    <location>
        <begin position="1"/>
        <end position="24"/>
    </location>
</feature>
<feature type="compositionally biased region" description="Polar residues" evidence="1">
    <location>
        <begin position="31"/>
        <end position="40"/>
    </location>
</feature>
<dbReference type="AlphaFoldDB" id="A0A0A9YWT1"/>
<feature type="non-terminal residue" evidence="2">
    <location>
        <position position="1"/>
    </location>
</feature>
<feature type="compositionally biased region" description="Low complexity" evidence="1">
    <location>
        <begin position="41"/>
        <end position="51"/>
    </location>
</feature>
<organism evidence="2">
    <name type="scientific">Lygus hesperus</name>
    <name type="common">Western plant bug</name>
    <dbReference type="NCBI Taxonomy" id="30085"/>
    <lineage>
        <taxon>Eukaryota</taxon>
        <taxon>Metazoa</taxon>
        <taxon>Ecdysozoa</taxon>
        <taxon>Arthropoda</taxon>
        <taxon>Hexapoda</taxon>
        <taxon>Insecta</taxon>
        <taxon>Pterygota</taxon>
        <taxon>Neoptera</taxon>
        <taxon>Paraneoptera</taxon>
        <taxon>Hemiptera</taxon>
        <taxon>Heteroptera</taxon>
        <taxon>Panheteroptera</taxon>
        <taxon>Cimicomorpha</taxon>
        <taxon>Miridae</taxon>
        <taxon>Mirini</taxon>
        <taxon>Lygus</taxon>
    </lineage>
</organism>
<feature type="non-terminal residue" evidence="2">
    <location>
        <position position="132"/>
    </location>
</feature>
<evidence type="ECO:0000313" key="2">
    <source>
        <dbReference type="EMBL" id="JAG36076.1"/>
    </source>
</evidence>
<reference evidence="2" key="1">
    <citation type="journal article" date="2014" name="PLoS ONE">
        <title>Transcriptome-Based Identification of ABC Transporters in the Western Tarnished Plant Bug Lygus hesperus.</title>
        <authorList>
            <person name="Hull J.J."/>
            <person name="Chaney K."/>
            <person name="Geib S.M."/>
            <person name="Fabrick J.A."/>
            <person name="Brent C.S."/>
            <person name="Walsh D."/>
            <person name="Lavine L.C."/>
        </authorList>
    </citation>
    <scope>NUCLEOTIDE SEQUENCE</scope>
</reference>
<sequence length="132" mass="13663">SFSTTYSEPGGSNNQLPLVTSTPSGDPIADSGQNPAVSHANNSSNSSNSSSDVSLLTNITKSPPKSHVVVLGTAQGFIQDRNFRWVPIRLVIDGGSQVNLISADCVQELSLKVQPSSVPLVGALQTSIGTSK</sequence>
<feature type="region of interest" description="Disordered" evidence="1">
    <location>
        <begin position="1"/>
        <end position="58"/>
    </location>
</feature>
<gene>
    <name evidence="2" type="ORF">CM83_105068</name>
</gene>
<protein>
    <submittedName>
        <fullName evidence="2">Uncharacterized protein</fullName>
    </submittedName>
</protein>
<dbReference type="EMBL" id="GBHO01007528">
    <property type="protein sequence ID" value="JAG36076.1"/>
    <property type="molecule type" value="Transcribed_RNA"/>
</dbReference>
<name>A0A0A9YWT1_LYGHE</name>
<evidence type="ECO:0000256" key="1">
    <source>
        <dbReference type="SAM" id="MobiDB-lite"/>
    </source>
</evidence>
<proteinExistence type="predicted"/>
<accession>A0A0A9YWT1</accession>
<reference evidence="2" key="2">
    <citation type="submission" date="2014-07" db="EMBL/GenBank/DDBJ databases">
        <authorList>
            <person name="Hull J."/>
        </authorList>
    </citation>
    <scope>NUCLEOTIDE SEQUENCE</scope>
</reference>